<keyword evidence="3" id="KW-0560">Oxidoreductase</keyword>
<comment type="similarity">
    <text evidence="5">Belongs to the NtaA/SnaA/DszA monooxygenase family.</text>
</comment>
<accession>A0ABQ5MVL6</accession>
<dbReference type="GO" id="GO:0004497">
    <property type="term" value="F:monooxygenase activity"/>
    <property type="evidence" value="ECO:0007669"/>
    <property type="project" value="UniProtKB-KW"/>
</dbReference>
<dbReference type="RefSeq" id="WP_264796133.1">
    <property type="nucleotide sequence ID" value="NZ_BRVS01000012.1"/>
</dbReference>
<dbReference type="PANTHER" id="PTHR30011">
    <property type="entry name" value="ALKANESULFONATE MONOOXYGENASE-RELATED"/>
    <property type="match status" value="1"/>
</dbReference>
<evidence type="ECO:0000256" key="2">
    <source>
        <dbReference type="ARBA" id="ARBA00022643"/>
    </source>
</evidence>
<evidence type="ECO:0000256" key="4">
    <source>
        <dbReference type="ARBA" id="ARBA00023033"/>
    </source>
</evidence>
<dbReference type="InterPro" id="IPR016215">
    <property type="entry name" value="NTA_MOA"/>
</dbReference>
<dbReference type="PANTHER" id="PTHR30011:SF16">
    <property type="entry name" value="C2H2 FINGER DOMAIN TRANSCRIPTION FACTOR (EUROFUNG)-RELATED"/>
    <property type="match status" value="1"/>
</dbReference>
<comment type="caution">
    <text evidence="7">The sequence shown here is derived from an EMBL/GenBank/DDBJ whole genome shotgun (WGS) entry which is preliminary data.</text>
</comment>
<dbReference type="Gene3D" id="3.20.20.30">
    <property type="entry name" value="Luciferase-like domain"/>
    <property type="match status" value="1"/>
</dbReference>
<evidence type="ECO:0000256" key="5">
    <source>
        <dbReference type="ARBA" id="ARBA00033748"/>
    </source>
</evidence>
<keyword evidence="8" id="KW-1185">Reference proteome</keyword>
<evidence type="ECO:0000313" key="8">
    <source>
        <dbReference type="Proteomes" id="UP001209654"/>
    </source>
</evidence>
<dbReference type="InterPro" id="IPR011251">
    <property type="entry name" value="Luciferase-like_dom"/>
</dbReference>
<proteinExistence type="inferred from homology"/>
<evidence type="ECO:0000259" key="6">
    <source>
        <dbReference type="Pfam" id="PF00296"/>
    </source>
</evidence>
<evidence type="ECO:0000313" key="7">
    <source>
        <dbReference type="EMBL" id="GLB68026.1"/>
    </source>
</evidence>
<dbReference type="NCBIfam" id="TIGR03860">
    <property type="entry name" value="FMN_nitrolo"/>
    <property type="match status" value="1"/>
</dbReference>
<organism evidence="7 8">
    <name type="scientific">Arthrobacter mangrovi</name>
    <dbReference type="NCBI Taxonomy" id="2966350"/>
    <lineage>
        <taxon>Bacteria</taxon>
        <taxon>Bacillati</taxon>
        <taxon>Actinomycetota</taxon>
        <taxon>Actinomycetes</taxon>
        <taxon>Micrococcales</taxon>
        <taxon>Micrococcaceae</taxon>
        <taxon>Arthrobacter</taxon>
    </lineage>
</organism>
<evidence type="ECO:0000256" key="1">
    <source>
        <dbReference type="ARBA" id="ARBA00022630"/>
    </source>
</evidence>
<dbReference type="InterPro" id="IPR036661">
    <property type="entry name" value="Luciferase-like_sf"/>
</dbReference>
<feature type="domain" description="Luciferase-like" evidence="6">
    <location>
        <begin position="22"/>
        <end position="391"/>
    </location>
</feature>
<dbReference type="Proteomes" id="UP001209654">
    <property type="component" value="Unassembled WGS sequence"/>
</dbReference>
<dbReference type="InterPro" id="IPR051260">
    <property type="entry name" value="Diverse_substr_monoxygenases"/>
</dbReference>
<keyword evidence="2" id="KW-0288">FMN</keyword>
<dbReference type="Pfam" id="PF00296">
    <property type="entry name" value="Bac_luciferase"/>
    <property type="match status" value="1"/>
</dbReference>
<evidence type="ECO:0000256" key="3">
    <source>
        <dbReference type="ARBA" id="ARBA00023002"/>
    </source>
</evidence>
<dbReference type="EMBL" id="BRVS01000012">
    <property type="protein sequence ID" value="GLB68026.1"/>
    <property type="molecule type" value="Genomic_DNA"/>
</dbReference>
<reference evidence="7 8" key="1">
    <citation type="journal article" date="2023" name="Int. J. Syst. Evol. Microbiol.">
        <title>Arthrobacter mangrovi sp. nov., an actinobacterium isolated from the rhizosphere of a mangrove.</title>
        <authorList>
            <person name="Hamada M."/>
            <person name="Saitou S."/>
            <person name="Enomoto N."/>
            <person name="Nanri K."/>
            <person name="Hidaka K."/>
            <person name="Miura T."/>
            <person name="Tamura T."/>
        </authorList>
    </citation>
    <scope>NUCLEOTIDE SEQUENCE [LARGE SCALE GENOMIC DNA]</scope>
    <source>
        <strain evidence="7 8">NBRC 112813</strain>
    </source>
</reference>
<name>A0ABQ5MVL6_9MICC</name>
<keyword evidence="1" id="KW-0285">Flavoprotein</keyword>
<protein>
    <submittedName>
        <fullName evidence="7">Monooxygenase</fullName>
    </submittedName>
</protein>
<sequence length="476" mass="51867">MAETRPRLLLSGFLMNTPSHILGGQWRHPHAQQHRFNELSLWTDLARQLEDAKFDAMFFADVVGLYGDHEGGWASLVRRGMQVPAHDPLVLCSALAATTTDIGLAMTSSVIQSDPFQLARQMSTLDHISGGRAAWNIVTSVLENSHRNFGADGLTAHDDRYDWADEYVEAAYKLWEGSWEDDAVLADKERGIFADPAKVNKIHHRGARYSIEGPHLATPSPQRTPFLFQAGSSTRGRRFAAGHAEATFLFAPHTDYVRKQTASIRSLEAEAGRAPGDVKIFAGLSFVVGSTEAEVKRKEAEYDEYLDLHAIIAHIGGGIGVDLGGLPLDTPLGELSTEGARGVLEAAIASVPGGKPTVGDLARYRAKAQQIAGTPEQIVDELERWQDAGIDGVNVMNQILPGSYTDFIEGVLPELRKRGLAQTEYRPGTLREKVFGRGARLEPTHPAARFRGAFAAHSAEATERITAHSGGDPLQR</sequence>
<dbReference type="SUPFAM" id="SSF51679">
    <property type="entry name" value="Bacterial luciferase-like"/>
    <property type="match status" value="1"/>
</dbReference>
<dbReference type="PIRSF" id="PIRSF000337">
    <property type="entry name" value="NTA_MOA"/>
    <property type="match status" value="1"/>
</dbReference>
<gene>
    <name evidence="7" type="ORF">AHIS1636_24680</name>
</gene>
<keyword evidence="4 7" id="KW-0503">Monooxygenase</keyword>